<name>A0A0G3M684_CHRGL</name>
<dbReference type="STRING" id="1324352.OK18_18965"/>
<dbReference type="RefSeq" id="WP_053329013.1">
    <property type="nucleotide sequence ID" value="NZ_CP009928.1"/>
</dbReference>
<dbReference type="AlphaFoldDB" id="A0A0G3M684"/>
<accession>A0A0G3M684</accession>
<reference evidence="1 2" key="1">
    <citation type="submission" date="2014-11" db="EMBL/GenBank/DDBJ databases">
        <authorList>
            <person name="Park G.-S."/>
            <person name="Hong S.-J."/>
            <person name="Jung B.K."/>
            <person name="Khan A.R."/>
            <person name="Kwak Y."/>
            <person name="Shin J.-H."/>
        </authorList>
    </citation>
    <scope>NUCLEOTIDE SEQUENCE [LARGE SCALE GENOMIC DNA]</scope>
    <source>
        <strain evidence="1 2">DSM 27622</strain>
    </source>
</reference>
<proteinExistence type="predicted"/>
<dbReference type="OrthoDB" id="1362060at2"/>
<dbReference type="EMBL" id="CP009928">
    <property type="protein sequence ID" value="AKK74414.1"/>
    <property type="molecule type" value="Genomic_DNA"/>
</dbReference>
<sequence length="252" mass="29465">MKKTIIGFSLLLSAVAYGQKTSVKKSPLVLYNYQTFGCDVKGYYDPARYKKEEVDGTYKLLYPLALSPFSSLIVFNPVKLDKVRKNNTQLLQQAEKEYLGRKKELNNLRFIDLPIWKKQRDESVQLLENEYQLTKALLMGYTDPQSLQNTKFYNTCREYIDAMTAQDKQKMYLVWKSLSEPKKNEDSYSGTNDTFNAKWNDPRKDDYALIDLMNAFNNCANHSFRPKADEENTLLKTFEKVFIQLKRDCDEP</sequence>
<organism evidence="1 2">
    <name type="scientific">Chryseobacterium gallinarum</name>
    <dbReference type="NCBI Taxonomy" id="1324352"/>
    <lineage>
        <taxon>Bacteria</taxon>
        <taxon>Pseudomonadati</taxon>
        <taxon>Bacteroidota</taxon>
        <taxon>Flavobacteriia</taxon>
        <taxon>Flavobacteriales</taxon>
        <taxon>Weeksellaceae</taxon>
        <taxon>Chryseobacterium group</taxon>
        <taxon>Chryseobacterium</taxon>
    </lineage>
</organism>
<dbReference type="PATRIC" id="fig|1324352.5.peg.3983"/>
<dbReference type="Proteomes" id="UP000035213">
    <property type="component" value="Chromosome"/>
</dbReference>
<evidence type="ECO:0000313" key="2">
    <source>
        <dbReference type="Proteomes" id="UP000035213"/>
    </source>
</evidence>
<protein>
    <submittedName>
        <fullName evidence="1">Uncharacterized protein</fullName>
    </submittedName>
</protein>
<dbReference type="KEGG" id="cgn:OK18_18965"/>
<evidence type="ECO:0000313" key="1">
    <source>
        <dbReference type="EMBL" id="AKK74414.1"/>
    </source>
</evidence>
<gene>
    <name evidence="1" type="ORF">OK18_18965</name>
</gene>